<protein>
    <submittedName>
        <fullName evidence="2">Uncharacterized protein</fullName>
    </submittedName>
</protein>
<keyword evidence="1" id="KW-0812">Transmembrane</keyword>
<sequence>MGKLKVYLHISLLFFTLSALSGVWMRLFSLYPNNLVPYTNVLHGHSHLAILGWAFLGLFVISLTLFWSTLKRRKQAIAICAALAITSLIMFVAFLTQGYAVFSIVMSTLHILIEYWAALFIFREIKCRDASKVATLWIKGALITLIISSLGPFSLGYISANGLKDSPLFDMAIYFYLHFQYNGWLTLGLIGCFALILCRQNIPFHHTWLKRGFMVYFLSLFPGLVLSILWMDGTGKLAEMTAAIGSVGQWIGVIFVLTAFRKSWKSLYEQYSKLVANSLVITFLLFVIKSTMELGLISPTLSVLVYDTRNVIIGYLHLTLLGFISVFILSQFIMLNWVRTNQTTIVGFVLFIVGFTINELLLFIQSLIGWLELGSLPFYLEGLCFASLLLLIGILVLWTSFFKHKHSPV</sequence>
<keyword evidence="1" id="KW-1133">Transmembrane helix</keyword>
<keyword evidence="1" id="KW-0472">Membrane</keyword>
<feature type="transmembrane region" description="Helical" evidence="1">
    <location>
        <begin position="237"/>
        <end position="260"/>
    </location>
</feature>
<name>A0A6G1X8A4_9BACI</name>
<keyword evidence="3" id="KW-1185">Reference proteome</keyword>
<feature type="transmembrane region" description="Helical" evidence="1">
    <location>
        <begin position="345"/>
        <end position="370"/>
    </location>
</feature>
<dbReference type="Proteomes" id="UP000480185">
    <property type="component" value="Unassembled WGS sequence"/>
</dbReference>
<feature type="transmembrane region" description="Helical" evidence="1">
    <location>
        <begin position="272"/>
        <end position="292"/>
    </location>
</feature>
<evidence type="ECO:0000313" key="2">
    <source>
        <dbReference type="EMBL" id="MRG87135.1"/>
    </source>
</evidence>
<dbReference type="AlphaFoldDB" id="A0A6G1X8A4"/>
<dbReference type="RefSeq" id="WP_153729017.1">
    <property type="nucleotide sequence ID" value="NZ_WJNH01000007.1"/>
</dbReference>
<feature type="transmembrane region" description="Helical" evidence="1">
    <location>
        <begin position="76"/>
        <end position="95"/>
    </location>
</feature>
<feature type="transmembrane region" description="Helical" evidence="1">
    <location>
        <begin position="7"/>
        <end position="28"/>
    </location>
</feature>
<reference evidence="2 3" key="1">
    <citation type="submission" date="2019-11" db="EMBL/GenBank/DDBJ databases">
        <authorList>
            <person name="Li J."/>
        </authorList>
    </citation>
    <scope>NUCLEOTIDE SEQUENCE [LARGE SCALE GENOMIC DNA]</scope>
    <source>
        <strain evidence="2 3">J4</strain>
    </source>
</reference>
<feature type="transmembrane region" description="Helical" evidence="1">
    <location>
        <begin position="48"/>
        <end position="69"/>
    </location>
</feature>
<feature type="transmembrane region" description="Helical" evidence="1">
    <location>
        <begin position="213"/>
        <end position="231"/>
    </location>
</feature>
<comment type="caution">
    <text evidence="2">The sequence shown here is derived from an EMBL/GenBank/DDBJ whole genome shotgun (WGS) entry which is preliminary data.</text>
</comment>
<feature type="transmembrane region" description="Helical" evidence="1">
    <location>
        <begin position="179"/>
        <end position="198"/>
    </location>
</feature>
<dbReference type="OrthoDB" id="2827525at2"/>
<feature type="transmembrane region" description="Helical" evidence="1">
    <location>
        <begin position="101"/>
        <end position="122"/>
    </location>
</feature>
<dbReference type="EMBL" id="WJNH01000007">
    <property type="protein sequence ID" value="MRG87135.1"/>
    <property type="molecule type" value="Genomic_DNA"/>
</dbReference>
<proteinExistence type="predicted"/>
<feature type="transmembrane region" description="Helical" evidence="1">
    <location>
        <begin position="134"/>
        <end position="159"/>
    </location>
</feature>
<organism evidence="2 3">
    <name type="scientific">Salinibacillus xinjiangensis</name>
    <dbReference type="NCBI Taxonomy" id="1229268"/>
    <lineage>
        <taxon>Bacteria</taxon>
        <taxon>Bacillati</taxon>
        <taxon>Bacillota</taxon>
        <taxon>Bacilli</taxon>
        <taxon>Bacillales</taxon>
        <taxon>Bacillaceae</taxon>
        <taxon>Salinibacillus</taxon>
    </lineage>
</organism>
<feature type="transmembrane region" description="Helical" evidence="1">
    <location>
        <begin position="376"/>
        <end position="398"/>
    </location>
</feature>
<accession>A0A6G1X8A4</accession>
<gene>
    <name evidence="2" type="ORF">GH754_12525</name>
</gene>
<evidence type="ECO:0000256" key="1">
    <source>
        <dbReference type="SAM" id="Phobius"/>
    </source>
</evidence>
<feature type="transmembrane region" description="Helical" evidence="1">
    <location>
        <begin position="312"/>
        <end position="333"/>
    </location>
</feature>
<evidence type="ECO:0000313" key="3">
    <source>
        <dbReference type="Proteomes" id="UP000480185"/>
    </source>
</evidence>